<dbReference type="RefSeq" id="WP_345253348.1">
    <property type="nucleotide sequence ID" value="NZ_BAABGY010000002.1"/>
</dbReference>
<name>A0ABP8GC01_9BACT</name>
<protein>
    <submittedName>
        <fullName evidence="1">Uncharacterized protein</fullName>
    </submittedName>
</protein>
<evidence type="ECO:0000313" key="1">
    <source>
        <dbReference type="EMBL" id="GAA4321060.1"/>
    </source>
</evidence>
<dbReference type="EMBL" id="BAABGY010000002">
    <property type="protein sequence ID" value="GAA4321060.1"/>
    <property type="molecule type" value="Genomic_DNA"/>
</dbReference>
<gene>
    <name evidence="1" type="ORF">GCM10023184_06570</name>
</gene>
<accession>A0ABP8GC01</accession>
<reference evidence="2" key="1">
    <citation type="journal article" date="2019" name="Int. J. Syst. Evol. Microbiol.">
        <title>The Global Catalogue of Microorganisms (GCM) 10K type strain sequencing project: providing services to taxonomists for standard genome sequencing and annotation.</title>
        <authorList>
            <consortium name="The Broad Institute Genomics Platform"/>
            <consortium name="The Broad Institute Genome Sequencing Center for Infectious Disease"/>
            <person name="Wu L."/>
            <person name="Ma J."/>
        </authorList>
    </citation>
    <scope>NUCLEOTIDE SEQUENCE [LARGE SCALE GENOMIC DNA]</scope>
    <source>
        <strain evidence="2">JCM 17919</strain>
    </source>
</reference>
<comment type="caution">
    <text evidence="1">The sequence shown here is derived from an EMBL/GenBank/DDBJ whole genome shotgun (WGS) entry which is preliminary data.</text>
</comment>
<organism evidence="1 2">
    <name type="scientific">Flaviaesturariibacter amylovorans</name>
    <dbReference type="NCBI Taxonomy" id="1084520"/>
    <lineage>
        <taxon>Bacteria</taxon>
        <taxon>Pseudomonadati</taxon>
        <taxon>Bacteroidota</taxon>
        <taxon>Chitinophagia</taxon>
        <taxon>Chitinophagales</taxon>
        <taxon>Chitinophagaceae</taxon>
        <taxon>Flaviaestuariibacter</taxon>
    </lineage>
</organism>
<sequence length="195" mass="22730">MLRVTLLVYVGMCGSFCSPRPDSFGKDDIYVKRLVRAKRDSNLFTGTLTISNPPHTSIHNFSNGIPCGKWEYRFNGDLIHKGEILNNRIIERKHEVRKLLSNDTFLLDHWQEGELPTITYPPFLTLYVLKNDSFFQVKETDRDLYAHNIAVALMNDRLGLKFDYVKISFVDAVKDWKKEFSKEYKIIGQILHETK</sequence>
<dbReference type="Proteomes" id="UP001501725">
    <property type="component" value="Unassembled WGS sequence"/>
</dbReference>
<proteinExistence type="predicted"/>
<evidence type="ECO:0000313" key="2">
    <source>
        <dbReference type="Proteomes" id="UP001501725"/>
    </source>
</evidence>
<keyword evidence="2" id="KW-1185">Reference proteome</keyword>